<dbReference type="CDD" id="cd01215">
    <property type="entry name" value="PTB_Dab"/>
    <property type="match status" value="1"/>
</dbReference>
<dbReference type="InterPro" id="IPR009057">
    <property type="entry name" value="Homeodomain-like_sf"/>
</dbReference>
<feature type="compositionally biased region" description="Basic residues" evidence="6">
    <location>
        <begin position="1003"/>
        <end position="1013"/>
    </location>
</feature>
<evidence type="ECO:0000259" key="7">
    <source>
        <dbReference type="PROSITE" id="PS01179"/>
    </source>
</evidence>
<feature type="compositionally biased region" description="Low complexity" evidence="6">
    <location>
        <begin position="13"/>
        <end position="33"/>
    </location>
</feature>
<dbReference type="Proteomes" id="UP001460270">
    <property type="component" value="Unassembled WGS sequence"/>
</dbReference>
<organism evidence="8 9">
    <name type="scientific">Mugilogobius chulae</name>
    <name type="common">yellowstripe goby</name>
    <dbReference type="NCBI Taxonomy" id="88201"/>
    <lineage>
        <taxon>Eukaryota</taxon>
        <taxon>Metazoa</taxon>
        <taxon>Chordata</taxon>
        <taxon>Craniata</taxon>
        <taxon>Vertebrata</taxon>
        <taxon>Euteleostomi</taxon>
        <taxon>Actinopterygii</taxon>
        <taxon>Neopterygii</taxon>
        <taxon>Teleostei</taxon>
        <taxon>Neoteleostei</taxon>
        <taxon>Acanthomorphata</taxon>
        <taxon>Gobiaria</taxon>
        <taxon>Gobiiformes</taxon>
        <taxon>Gobioidei</taxon>
        <taxon>Gobiidae</taxon>
        <taxon>Gobionellinae</taxon>
        <taxon>Mugilogobius</taxon>
    </lineage>
</organism>
<keyword evidence="9" id="KW-1185">Reference proteome</keyword>
<dbReference type="InterPro" id="IPR048559">
    <property type="entry name" value="DAB1/2_SBM"/>
</dbReference>
<evidence type="ECO:0000313" key="8">
    <source>
        <dbReference type="EMBL" id="KAK7895866.1"/>
    </source>
</evidence>
<evidence type="ECO:0000313" key="9">
    <source>
        <dbReference type="Proteomes" id="UP001460270"/>
    </source>
</evidence>
<dbReference type="Pfam" id="PF15963">
    <property type="entry name" value="Myb_DNA-bind_7"/>
    <property type="match status" value="1"/>
</dbReference>
<comment type="subcellular location">
    <subcellularLocation>
        <location evidence="1">Cytoplasm</location>
    </subcellularLocation>
</comment>
<dbReference type="GO" id="GO:0035615">
    <property type="term" value="F:clathrin adaptor activity"/>
    <property type="evidence" value="ECO:0007669"/>
    <property type="project" value="TreeGrafter"/>
</dbReference>
<evidence type="ECO:0000256" key="1">
    <source>
        <dbReference type="ARBA" id="ARBA00004496"/>
    </source>
</evidence>
<dbReference type="GO" id="GO:0045807">
    <property type="term" value="P:positive regulation of endocytosis"/>
    <property type="evidence" value="ECO:0007669"/>
    <property type="project" value="TreeGrafter"/>
</dbReference>
<dbReference type="InterPro" id="IPR006020">
    <property type="entry name" value="PTB/PI_dom"/>
</dbReference>
<feature type="compositionally biased region" description="Polar residues" evidence="6">
    <location>
        <begin position="738"/>
        <end position="748"/>
    </location>
</feature>
<accession>A0AAW0NE95</accession>
<dbReference type="InterPro" id="IPR011993">
    <property type="entry name" value="PH-like_dom_sf"/>
</dbReference>
<dbReference type="PROSITE" id="PS01179">
    <property type="entry name" value="PID"/>
    <property type="match status" value="1"/>
</dbReference>
<feature type="domain" description="PID" evidence="7">
    <location>
        <begin position="56"/>
        <end position="190"/>
    </location>
</feature>
<keyword evidence="2" id="KW-0217">Developmental protein</keyword>
<gene>
    <name evidence="8" type="ORF">WMY93_021191</name>
</gene>
<feature type="compositionally biased region" description="Polar residues" evidence="6">
    <location>
        <begin position="605"/>
        <end position="615"/>
    </location>
</feature>
<keyword evidence="3" id="KW-0963">Cytoplasm</keyword>
<dbReference type="SMART" id="SM00717">
    <property type="entry name" value="SANT"/>
    <property type="match status" value="1"/>
</dbReference>
<sequence>MSAEVETSPPVQTDPASPSSTTPPNTPTTQAKAPFKKEKKKAPEKTDEYLLARFQGDGVRYKAKLIGIDDVSEARGDKMCQDSMMKLKGMAVAARSQGKHKQRIWVNISMAGIKIIDEKSGVIEHEHVVNKISFIARDVTDNRAFGYVCGAEGQHQFFAIKTAQQAEPLVIDLKDLFQVIFNMRKKEAEAAQKAAKGENGSTVVENGEDALLKMDVGKTDQPIEQPDLFGDITTPPDIRAPNSTSSDLFGADLFGGSGQSEESSASGDLFNSTSANTNPASLAALGNGAQLNLILFCVVFMYLLHHICIFVFRKSSVRSTSYKVTAAPLWGAPSTAPSVLNMPGMMPAGPRPVYPQPSAFGGIPIPPTAWGPQMPAQFVPPLSPPHLAWGQPSATMPPVGPGWGQPTTNPFHSGAFPGMGDQQGPARPPPRPPAKEPPKVENNAFTALDPLGDKEKKMGKDMFKDFKIAKPPAIPARKGEQGSNPAPVPGSKEEGAFEQYFSSKVGMAQDAADHDDFDIHQISAPSNGAPKPIPAQTTMAAPSFDSGLLDNAFSTAPAAKTPAQTQNLSQDIFDDAFGVSTSLPSMAPSVEAPLSNTDCTIANTHAETSDSVTDTKSADVLNEPTPRDSNEQHGDAATSSAIQRRKRFSVKPKVLPGRPSALPRAPKSPIKPVLPPVKSPTPVTDKVPTSTEAKTMPPHQEVLSPKEPSERNLPKTSVPPSIPDRETTEISEKAKTLVSKTDLTTPSDHFSLSQLLNDKSDLVRLEKARKLRQLLKEEMLKVKSKNVKARSKEYSLDPSKMTMRDLIHYLPTSNPCHQLWKSLSRKMTLWFHNPLEERHHRSERRKPKIRQRCLVLVSESAEDGTLIIDEESLTVEVQRMKGPNTIQDREPIFERGSTTTYSSFRKGTHTKPWSTEETDMFFLAISMVGTDFTMICQLFPHRARTEIKNKFKKEERNNSWRIDKAFKERRKLDLEYFKKLLEKILEVQQSKKKLKSMSEKVKTPTKRKRKMKGFKLVQSK</sequence>
<dbReference type="PANTHER" id="PTHR47695:SF5">
    <property type="entry name" value="DISABLED HOMOLOG 2"/>
    <property type="match status" value="1"/>
</dbReference>
<evidence type="ECO:0000256" key="2">
    <source>
        <dbReference type="ARBA" id="ARBA00022473"/>
    </source>
</evidence>
<dbReference type="GO" id="GO:0010718">
    <property type="term" value="P:positive regulation of epithelial to mesenchymal transition"/>
    <property type="evidence" value="ECO:0007669"/>
    <property type="project" value="TreeGrafter"/>
</dbReference>
<evidence type="ECO:0000256" key="3">
    <source>
        <dbReference type="ARBA" id="ARBA00022490"/>
    </source>
</evidence>
<dbReference type="SUPFAM" id="SSF46689">
    <property type="entry name" value="Homeodomain-like"/>
    <property type="match status" value="1"/>
</dbReference>
<dbReference type="EMBL" id="JBBPFD010000015">
    <property type="protein sequence ID" value="KAK7895866.1"/>
    <property type="molecule type" value="Genomic_DNA"/>
</dbReference>
<dbReference type="Gene3D" id="1.10.10.60">
    <property type="entry name" value="Homeodomain-like"/>
    <property type="match status" value="1"/>
</dbReference>
<dbReference type="InterPro" id="IPR001005">
    <property type="entry name" value="SANT/Myb"/>
</dbReference>
<evidence type="ECO:0000256" key="5">
    <source>
        <dbReference type="ARBA" id="ARBA00022782"/>
    </source>
</evidence>
<feature type="region of interest" description="Disordered" evidence="6">
    <location>
        <begin position="522"/>
        <end position="542"/>
    </location>
</feature>
<dbReference type="FunFam" id="2.30.29.30:FF:000035">
    <property type="entry name" value="Disabled homolog 2 isoform 1"/>
    <property type="match status" value="1"/>
</dbReference>
<feature type="region of interest" description="Disordered" evidence="6">
    <location>
        <begin position="992"/>
        <end position="1020"/>
    </location>
</feature>
<proteinExistence type="predicted"/>
<feature type="compositionally biased region" description="Basic and acidic residues" evidence="6">
    <location>
        <begin position="625"/>
        <end position="634"/>
    </location>
</feature>
<dbReference type="InterPro" id="IPR039467">
    <property type="entry name" value="TFIIIB_B''_Myb"/>
</dbReference>
<dbReference type="SMART" id="SM00462">
    <property type="entry name" value="PTB"/>
    <property type="match status" value="1"/>
</dbReference>
<keyword evidence="4" id="KW-0597">Phosphoprotein</keyword>
<feature type="region of interest" description="Disordered" evidence="6">
    <location>
        <begin position="605"/>
        <end position="748"/>
    </location>
</feature>
<comment type="caution">
    <text evidence="8">The sequence shown here is derived from an EMBL/GenBank/DDBJ whole genome shotgun (WGS) entry which is preliminary data.</text>
</comment>
<feature type="region of interest" description="Disordered" evidence="6">
    <location>
        <begin position="405"/>
        <end position="454"/>
    </location>
</feature>
<dbReference type="GO" id="GO:0005905">
    <property type="term" value="C:clathrin-coated pit"/>
    <property type="evidence" value="ECO:0007669"/>
    <property type="project" value="TreeGrafter"/>
</dbReference>
<dbReference type="GO" id="GO:0006898">
    <property type="term" value="P:receptor-mediated endocytosis"/>
    <property type="evidence" value="ECO:0007669"/>
    <property type="project" value="TreeGrafter"/>
</dbReference>
<feature type="compositionally biased region" description="Basic and acidic residues" evidence="6">
    <location>
        <begin position="723"/>
        <end position="735"/>
    </location>
</feature>
<dbReference type="GO" id="GO:0030154">
    <property type="term" value="P:cell differentiation"/>
    <property type="evidence" value="ECO:0007669"/>
    <property type="project" value="UniProtKB-KW"/>
</dbReference>
<keyword evidence="5" id="KW-0221">Differentiation</keyword>
<dbReference type="GO" id="GO:0090090">
    <property type="term" value="P:negative regulation of canonical Wnt signaling pathway"/>
    <property type="evidence" value="ECO:0007669"/>
    <property type="project" value="TreeGrafter"/>
</dbReference>
<dbReference type="CDD" id="cd00167">
    <property type="entry name" value="SANT"/>
    <property type="match status" value="1"/>
</dbReference>
<reference evidence="9" key="1">
    <citation type="submission" date="2024-04" db="EMBL/GenBank/DDBJ databases">
        <title>Salinicola lusitanus LLJ914,a marine bacterium isolated from the Okinawa Trough.</title>
        <authorList>
            <person name="Li J."/>
        </authorList>
    </citation>
    <scope>NUCLEOTIDE SEQUENCE [LARGE SCALE GENOMIC DNA]</scope>
</reference>
<protein>
    <recommendedName>
        <fullName evidence="7">PID domain-containing protein</fullName>
    </recommendedName>
</protein>
<dbReference type="Gene3D" id="2.30.29.30">
    <property type="entry name" value="Pleckstrin-homology domain (PH domain)/Phosphotyrosine-binding domain (PTB)"/>
    <property type="match status" value="1"/>
</dbReference>
<dbReference type="GO" id="GO:0038024">
    <property type="term" value="F:cargo receptor activity"/>
    <property type="evidence" value="ECO:0007669"/>
    <property type="project" value="TreeGrafter"/>
</dbReference>
<dbReference type="Pfam" id="PF21792">
    <property type="entry name" value="DAB2_SBM"/>
    <property type="match status" value="1"/>
</dbReference>
<feature type="region of interest" description="Disordered" evidence="6">
    <location>
        <begin position="1"/>
        <end position="44"/>
    </location>
</feature>
<name>A0AAW0NE95_9GOBI</name>
<dbReference type="InterPro" id="IPR048561">
    <property type="entry name" value="Dab_PTB"/>
</dbReference>
<dbReference type="Pfam" id="PF00640">
    <property type="entry name" value="PID"/>
    <property type="match status" value="1"/>
</dbReference>
<dbReference type="PANTHER" id="PTHR47695">
    <property type="entry name" value="PID DOMAIN-CONTAINING PROTEIN"/>
    <property type="match status" value="1"/>
</dbReference>
<dbReference type="GO" id="GO:0005737">
    <property type="term" value="C:cytoplasm"/>
    <property type="evidence" value="ECO:0007669"/>
    <property type="project" value="UniProtKB-SubCell"/>
</dbReference>
<evidence type="ECO:0000256" key="4">
    <source>
        <dbReference type="ARBA" id="ARBA00022553"/>
    </source>
</evidence>
<evidence type="ECO:0000256" key="6">
    <source>
        <dbReference type="SAM" id="MobiDB-lite"/>
    </source>
</evidence>
<dbReference type="AlphaFoldDB" id="A0AAW0NE95"/>
<dbReference type="SUPFAM" id="SSF50729">
    <property type="entry name" value="PH domain-like"/>
    <property type="match status" value="1"/>
</dbReference>